<dbReference type="OrthoDB" id="3701384at2"/>
<evidence type="ECO:0000256" key="1">
    <source>
        <dbReference type="SAM" id="MobiDB-lite"/>
    </source>
</evidence>
<evidence type="ECO:0000313" key="3">
    <source>
        <dbReference type="Proteomes" id="UP000321685"/>
    </source>
</evidence>
<dbReference type="Proteomes" id="UP000321685">
    <property type="component" value="Unassembled WGS sequence"/>
</dbReference>
<feature type="compositionally biased region" description="Gly residues" evidence="1">
    <location>
        <begin position="196"/>
        <end position="217"/>
    </location>
</feature>
<dbReference type="RefSeq" id="WP_147106187.1">
    <property type="nucleotide sequence ID" value="NZ_BJVJ01000018.1"/>
</dbReference>
<feature type="compositionally biased region" description="Pro residues" evidence="1">
    <location>
        <begin position="275"/>
        <end position="306"/>
    </location>
</feature>
<protein>
    <recommendedName>
        <fullName evidence="4">PPE family domain-containing protein</fullName>
    </recommendedName>
</protein>
<dbReference type="InterPro" id="IPR038332">
    <property type="entry name" value="PPE_sf"/>
</dbReference>
<name>A0A511DJV0_9PSEU</name>
<sequence length="438" mass="43719">MLGINYHRYEGFPLAEKLKWLGEGPGSSAIATLHQGMTNLGGKFADSDQELRRQLEPLGVAWQGRAASEAGAAVTASAARAEAHSDAGRAAGASVDGYGMSFGEMSRHVGGSGRDLVAMDVRRAMSLPAGAPFVLLGPIGGPFALMAAEADHREAVEQVRTIDAKANAALYVHEDTSRQALDRFPVAGNAPPAGAQTGGDGGGGGFGGGVGAGGTGSAVGTPPVGSVGDLAVPRPPGAVPGLPESPARHVDPGVLPPGVTGGTRVDRTSPAKVPNVPPPPRVPGPPPGPIRPDLPVVPTPGRPTVPTPGRSTVPTPGRSTVPAPGRSTVPTPGWSRGADTSTGRGFADKLLRAGGGQGVAEPTSRTPGGARDALRPVTAAGRPGGSGLPGGMYPPMAGAAGSRGGNDRHTPRYLVPSSAPFDVDTPHVAPVIGGEECR</sequence>
<gene>
    <name evidence="2" type="ORF">PSU4_22720</name>
</gene>
<dbReference type="Gene3D" id="1.20.1260.20">
    <property type="entry name" value="PPE superfamily"/>
    <property type="match status" value="1"/>
</dbReference>
<reference evidence="2 3" key="1">
    <citation type="submission" date="2019-07" db="EMBL/GenBank/DDBJ databases">
        <title>Whole genome shotgun sequence of Pseudonocardia sulfidoxydans NBRC 16205.</title>
        <authorList>
            <person name="Hosoyama A."/>
            <person name="Uohara A."/>
            <person name="Ohji S."/>
            <person name="Ichikawa N."/>
        </authorList>
    </citation>
    <scope>NUCLEOTIDE SEQUENCE [LARGE SCALE GENOMIC DNA]</scope>
    <source>
        <strain evidence="2 3">NBRC 16205</strain>
    </source>
</reference>
<comment type="caution">
    <text evidence="2">The sequence shown here is derived from an EMBL/GenBank/DDBJ whole genome shotgun (WGS) entry which is preliminary data.</text>
</comment>
<organism evidence="2 3">
    <name type="scientific">Pseudonocardia sulfidoxydans NBRC 16205</name>
    <dbReference type="NCBI Taxonomy" id="1223511"/>
    <lineage>
        <taxon>Bacteria</taxon>
        <taxon>Bacillati</taxon>
        <taxon>Actinomycetota</taxon>
        <taxon>Actinomycetes</taxon>
        <taxon>Pseudonocardiales</taxon>
        <taxon>Pseudonocardiaceae</taxon>
        <taxon>Pseudonocardia</taxon>
    </lineage>
</organism>
<feature type="region of interest" description="Disordered" evidence="1">
    <location>
        <begin position="184"/>
        <end position="438"/>
    </location>
</feature>
<dbReference type="AlphaFoldDB" id="A0A511DJV0"/>
<keyword evidence="3" id="KW-1185">Reference proteome</keyword>
<feature type="compositionally biased region" description="Low complexity" evidence="1">
    <location>
        <begin position="391"/>
        <end position="400"/>
    </location>
</feature>
<evidence type="ECO:0008006" key="4">
    <source>
        <dbReference type="Google" id="ProtNLM"/>
    </source>
</evidence>
<evidence type="ECO:0000313" key="2">
    <source>
        <dbReference type="EMBL" id="GEL23318.1"/>
    </source>
</evidence>
<proteinExistence type="predicted"/>
<dbReference type="EMBL" id="BJVJ01000018">
    <property type="protein sequence ID" value="GEL23318.1"/>
    <property type="molecule type" value="Genomic_DNA"/>
</dbReference>
<feature type="compositionally biased region" description="Low complexity" evidence="1">
    <location>
        <begin position="307"/>
        <end position="318"/>
    </location>
</feature>
<accession>A0A511DJV0</accession>